<protein>
    <submittedName>
        <fullName evidence="1">Uncharacterized protein</fullName>
    </submittedName>
</protein>
<reference evidence="1 2" key="1">
    <citation type="submission" date="2024-01" db="EMBL/GenBank/DDBJ databases">
        <title>Genome assemblies of Stephania.</title>
        <authorList>
            <person name="Yang L."/>
        </authorList>
    </citation>
    <scope>NUCLEOTIDE SEQUENCE [LARGE SCALE GENOMIC DNA]</scope>
    <source>
        <strain evidence="1">JXDWG</strain>
        <tissue evidence="1">Leaf</tissue>
    </source>
</reference>
<keyword evidence="2" id="KW-1185">Reference proteome</keyword>
<evidence type="ECO:0000313" key="1">
    <source>
        <dbReference type="EMBL" id="KAK9104734.1"/>
    </source>
</evidence>
<comment type="caution">
    <text evidence="1">The sequence shown here is derived from an EMBL/GenBank/DDBJ whole genome shotgun (WGS) entry which is preliminary data.</text>
</comment>
<name>A0AAP0F4L1_9MAGN</name>
<proteinExistence type="predicted"/>
<dbReference type="AlphaFoldDB" id="A0AAP0F4L1"/>
<accession>A0AAP0F4L1</accession>
<gene>
    <name evidence="1" type="ORF">Scep_021578</name>
</gene>
<sequence>MSISQPLSVSSSNLSQLLSLPCSPLDLSLRSTLPSCISLHGLSLSLVSYISPFFTSAVLSWPLNMLVKEEWIKTLIRGTKDEINVRITKIDKNGTERGISVEEFIDDIGDLMVLKVIRWITSSNNKVEYVQSYCTLMYKIKIEDIAFAENEIVKSYTEIVNDVRFDLGTEKIRSLETSLRHKCQGDRMEYLVSWKTLFLPWKLIRRIEIYGNVKYFQIVQLRK</sequence>
<evidence type="ECO:0000313" key="2">
    <source>
        <dbReference type="Proteomes" id="UP001419268"/>
    </source>
</evidence>
<dbReference type="Proteomes" id="UP001419268">
    <property type="component" value="Unassembled WGS sequence"/>
</dbReference>
<dbReference type="EMBL" id="JBBNAG010000009">
    <property type="protein sequence ID" value="KAK9104734.1"/>
    <property type="molecule type" value="Genomic_DNA"/>
</dbReference>
<organism evidence="1 2">
    <name type="scientific">Stephania cephalantha</name>
    <dbReference type="NCBI Taxonomy" id="152367"/>
    <lineage>
        <taxon>Eukaryota</taxon>
        <taxon>Viridiplantae</taxon>
        <taxon>Streptophyta</taxon>
        <taxon>Embryophyta</taxon>
        <taxon>Tracheophyta</taxon>
        <taxon>Spermatophyta</taxon>
        <taxon>Magnoliopsida</taxon>
        <taxon>Ranunculales</taxon>
        <taxon>Menispermaceae</taxon>
        <taxon>Menispermoideae</taxon>
        <taxon>Cissampelideae</taxon>
        <taxon>Stephania</taxon>
    </lineage>
</organism>